<proteinExistence type="predicted"/>
<evidence type="ECO:0000313" key="3">
    <source>
        <dbReference type="Proteomes" id="UP000218418"/>
    </source>
</evidence>
<keyword evidence="3" id="KW-1185">Reference proteome</keyword>
<evidence type="ECO:0000256" key="1">
    <source>
        <dbReference type="SAM" id="Phobius"/>
    </source>
</evidence>
<sequence>MNLFKNIDKFLKLVLKLPIILQALLLPVLGILWLISVLFSLFSLIPFIVFYCGKPFFKGFVKDFLEQKNQEINRITNKLEKIYDKAILQIETLDKIDNALGNNASPPTQYEIAKSIETFQKSKQGLQNANAEFDEAVKSFFDDNPKSKLSPKLPIWILSKLREDWRRDIVEKRSSDINSGCTGVVLQLKTIKYLMEMYWANLIIKIQDYRYGDASNKSTKL</sequence>
<evidence type="ECO:0000313" key="2">
    <source>
        <dbReference type="EMBL" id="BAY84369.1"/>
    </source>
</evidence>
<dbReference type="Proteomes" id="UP000218418">
    <property type="component" value="Chromosome"/>
</dbReference>
<protein>
    <submittedName>
        <fullName evidence="2">Uncharacterized protein</fullName>
    </submittedName>
</protein>
<dbReference type="EMBL" id="AP018227">
    <property type="protein sequence ID" value="BAY84369.1"/>
    <property type="molecule type" value="Genomic_DNA"/>
</dbReference>
<reference evidence="2 3" key="1">
    <citation type="submission" date="2017-06" db="EMBL/GenBank/DDBJ databases">
        <title>Genome sequencing of cyanobaciteial culture collection at National Institute for Environmental Studies (NIES).</title>
        <authorList>
            <person name="Hirose Y."/>
            <person name="Shimura Y."/>
            <person name="Fujisawa T."/>
            <person name="Nakamura Y."/>
            <person name="Kawachi M."/>
        </authorList>
    </citation>
    <scope>NUCLEOTIDE SEQUENCE [LARGE SCALE GENOMIC DNA]</scope>
    <source>
        <strain evidence="2 3">NIES-267</strain>
    </source>
</reference>
<accession>A0A1Z4LT03</accession>
<dbReference type="AlphaFoldDB" id="A0A1Z4LT03"/>
<name>A0A1Z4LT03_9CYAN</name>
<organism evidence="2 3">
    <name type="scientific">Calothrix parasitica NIES-267</name>
    <dbReference type="NCBI Taxonomy" id="1973488"/>
    <lineage>
        <taxon>Bacteria</taxon>
        <taxon>Bacillati</taxon>
        <taxon>Cyanobacteriota</taxon>
        <taxon>Cyanophyceae</taxon>
        <taxon>Nostocales</taxon>
        <taxon>Calotrichaceae</taxon>
        <taxon>Calothrix</taxon>
    </lineage>
</organism>
<dbReference type="OrthoDB" id="518211at2"/>
<keyword evidence="1" id="KW-0812">Transmembrane</keyword>
<feature type="transmembrane region" description="Helical" evidence="1">
    <location>
        <begin position="20"/>
        <end position="52"/>
    </location>
</feature>
<gene>
    <name evidence="2" type="ORF">NIES267_38650</name>
</gene>
<keyword evidence="1" id="KW-0472">Membrane</keyword>
<keyword evidence="1" id="KW-1133">Transmembrane helix</keyword>